<name>A0A9D4U7Z5_ADICA</name>
<evidence type="ECO:0000313" key="3">
    <source>
        <dbReference type="Proteomes" id="UP000886520"/>
    </source>
</evidence>
<comment type="caution">
    <text evidence="2">The sequence shown here is derived from an EMBL/GenBank/DDBJ whole genome shotgun (WGS) entry which is preliminary data.</text>
</comment>
<reference evidence="2" key="1">
    <citation type="submission" date="2021-01" db="EMBL/GenBank/DDBJ databases">
        <title>Adiantum capillus-veneris genome.</title>
        <authorList>
            <person name="Fang Y."/>
            <person name="Liao Q."/>
        </authorList>
    </citation>
    <scope>NUCLEOTIDE SEQUENCE</scope>
    <source>
        <strain evidence="2">H3</strain>
        <tissue evidence="2">Leaf</tissue>
    </source>
</reference>
<gene>
    <name evidence="2" type="ORF">GOP47_0023227</name>
</gene>
<protein>
    <submittedName>
        <fullName evidence="2">Uncharacterized protein</fullName>
    </submittedName>
</protein>
<accession>A0A9D4U7Z5</accession>
<feature type="compositionally biased region" description="Low complexity" evidence="1">
    <location>
        <begin position="19"/>
        <end position="33"/>
    </location>
</feature>
<dbReference type="Proteomes" id="UP000886520">
    <property type="component" value="Chromosome 22"/>
</dbReference>
<dbReference type="EMBL" id="JABFUD020000022">
    <property type="protein sequence ID" value="KAI5062688.1"/>
    <property type="molecule type" value="Genomic_DNA"/>
</dbReference>
<organism evidence="2 3">
    <name type="scientific">Adiantum capillus-veneris</name>
    <name type="common">Maidenhair fern</name>
    <dbReference type="NCBI Taxonomy" id="13818"/>
    <lineage>
        <taxon>Eukaryota</taxon>
        <taxon>Viridiplantae</taxon>
        <taxon>Streptophyta</taxon>
        <taxon>Embryophyta</taxon>
        <taxon>Tracheophyta</taxon>
        <taxon>Polypodiopsida</taxon>
        <taxon>Polypodiidae</taxon>
        <taxon>Polypodiales</taxon>
        <taxon>Pteridineae</taxon>
        <taxon>Pteridaceae</taxon>
        <taxon>Vittarioideae</taxon>
        <taxon>Adiantum</taxon>
    </lineage>
</organism>
<feature type="region of interest" description="Disordered" evidence="1">
    <location>
        <begin position="136"/>
        <end position="158"/>
    </location>
</feature>
<feature type="compositionally biased region" description="Basic and acidic residues" evidence="1">
    <location>
        <begin position="136"/>
        <end position="151"/>
    </location>
</feature>
<feature type="region of interest" description="Disordered" evidence="1">
    <location>
        <begin position="1"/>
        <end position="48"/>
    </location>
</feature>
<evidence type="ECO:0000256" key="1">
    <source>
        <dbReference type="SAM" id="MobiDB-lite"/>
    </source>
</evidence>
<evidence type="ECO:0000313" key="2">
    <source>
        <dbReference type="EMBL" id="KAI5062688.1"/>
    </source>
</evidence>
<proteinExistence type="predicted"/>
<keyword evidence="3" id="KW-1185">Reference proteome</keyword>
<dbReference type="AlphaFoldDB" id="A0A9D4U7Z5"/>
<sequence>METMTKVSYDDTHNEGDAQQGPQQIQQQGSSSQATCPTTSIDQGKGQHEIGGGGCWKIPTKIPVYFCWGQPNLGALGLQSCKPPPPPPPPGASFSPCPSEKQFASCALLSKWYQSFWHRILSLEISLQIADRESKELHSSRPCRESKELHSSKHGLFDGNPPLQEINFKVSNASLDCNEPFACELISTKKEDKHCGEGNEASGPHHSLTSWLIAHDP</sequence>